<name>A0A7G8LHY4_9CAUD</name>
<dbReference type="GeneID" id="63210789"/>
<evidence type="ECO:0000313" key="1">
    <source>
        <dbReference type="EMBL" id="QNJ56856.1"/>
    </source>
</evidence>
<keyword evidence="2" id="KW-1185">Reference proteome</keyword>
<evidence type="ECO:0000313" key="2">
    <source>
        <dbReference type="Proteomes" id="UP000515841"/>
    </source>
</evidence>
<dbReference type="EMBL" id="MT658803">
    <property type="protein sequence ID" value="QNJ56856.1"/>
    <property type="molecule type" value="Genomic_DNA"/>
</dbReference>
<protein>
    <submittedName>
        <fullName evidence="1">Uncharacterized protein</fullName>
    </submittedName>
</protein>
<dbReference type="KEGG" id="vg:63210789"/>
<dbReference type="RefSeq" id="YP_010014107.1">
    <property type="nucleotide sequence ID" value="NC_053516.1"/>
</dbReference>
<accession>A0A7G8LHY4</accession>
<proteinExistence type="predicted"/>
<organism evidence="1 2">
    <name type="scientific">Mycobacterium phage Reindeer</name>
    <dbReference type="NCBI Taxonomy" id="2762283"/>
    <lineage>
        <taxon>Viruses</taxon>
        <taxon>Duplodnaviria</taxon>
        <taxon>Heunggongvirae</taxon>
        <taxon>Uroviricota</taxon>
        <taxon>Caudoviricetes</taxon>
        <taxon>Vilmaviridae</taxon>
        <taxon>Mclasvirinae</taxon>
        <taxon>Bongovirus</taxon>
        <taxon>Bongovirus reindeer</taxon>
    </lineage>
</organism>
<reference evidence="1 2" key="1">
    <citation type="submission" date="2020-06" db="EMBL/GenBank/DDBJ databases">
        <authorList>
            <person name="Spencer C.E."/>
            <person name="Frederick G.D."/>
            <person name="Baliraine F.N."/>
            <person name="Favela G."/>
            <person name="Farmer V."/>
            <person name="Galindo A."/>
            <person name="Garlena R.A."/>
            <person name="Russell D.A."/>
            <person name="Pope W.H."/>
            <person name="Jacobs-Sera D."/>
            <person name="Hatfull G.F."/>
        </authorList>
    </citation>
    <scope>NUCLEOTIDE SEQUENCE [LARGE SCALE GENOMIC DNA]</scope>
</reference>
<sequence>MEVDSDIESMINGAFDELDCCSHRKEDMPCGGPIAGYQEFHTCVQGWLCKNHWENALKLYAVWLSKVNETGGIGCALCLGRFNTIKSYIRLTKVPE</sequence>
<dbReference type="Proteomes" id="UP000515841">
    <property type="component" value="Segment"/>
</dbReference>
<gene>
    <name evidence="1" type="primary">46</name>
    <name evidence="1" type="ORF">SEA_REINDEER_46</name>
</gene>